<dbReference type="InterPro" id="IPR036388">
    <property type="entry name" value="WH-like_DNA-bd_sf"/>
</dbReference>
<keyword evidence="4" id="KW-0238">DNA-binding</keyword>
<dbReference type="InterPro" id="IPR013324">
    <property type="entry name" value="RNA_pol_sigma_r3/r4-like"/>
</dbReference>
<protein>
    <submittedName>
        <fullName evidence="8">RNA polymerase sigma factor, sigma-70 family</fullName>
    </submittedName>
</protein>
<dbReference type="EMBL" id="CP002514">
    <property type="protein sequence ID" value="AEP12341.1"/>
    <property type="molecule type" value="Genomic_DNA"/>
</dbReference>
<feature type="domain" description="RNA polymerase sigma factor 70 region 4 type 2" evidence="7">
    <location>
        <begin position="124"/>
        <end position="176"/>
    </location>
</feature>
<sequence>MATDEELLRAFQQGDEQAFSQLYQRYRMAIYRFLARRLDSPVRAEELCQDVFVALVEHAGSWRGEASVKTYLYRIAFNRLVSDTRRSEHRVMVAPEPNDEPLPVREPQAVERPDVMFEAQERSRLVREALERLSPEFRDTLVLKEYDGLSCEEIAEVLGVAVGTVKSRLFRAKLELKRHLAAFFASPSSPAD</sequence>
<evidence type="ECO:0000256" key="3">
    <source>
        <dbReference type="ARBA" id="ARBA00023082"/>
    </source>
</evidence>
<dbReference type="InterPro" id="IPR013325">
    <property type="entry name" value="RNA_pol_sigma_r2"/>
</dbReference>
<dbReference type="Gene3D" id="1.10.10.10">
    <property type="entry name" value="Winged helix-like DNA-binding domain superfamily/Winged helix DNA-binding domain"/>
    <property type="match status" value="1"/>
</dbReference>
<name>G2LJ54_CHLTF</name>
<dbReference type="NCBIfam" id="TIGR02937">
    <property type="entry name" value="sigma70-ECF"/>
    <property type="match status" value="1"/>
</dbReference>
<evidence type="ECO:0000256" key="5">
    <source>
        <dbReference type="ARBA" id="ARBA00023163"/>
    </source>
</evidence>
<dbReference type="Proteomes" id="UP000006791">
    <property type="component" value="Chromosome 1"/>
</dbReference>
<keyword evidence="3" id="KW-0731">Sigma factor</keyword>
<organism evidence="8 9">
    <name type="scientific">Chloracidobacterium thermophilum (strain B)</name>
    <dbReference type="NCBI Taxonomy" id="981222"/>
    <lineage>
        <taxon>Bacteria</taxon>
        <taxon>Pseudomonadati</taxon>
        <taxon>Acidobacteriota</taxon>
        <taxon>Terriglobia</taxon>
        <taxon>Terriglobales</taxon>
        <taxon>Acidobacteriaceae</taxon>
        <taxon>Chloracidobacterium</taxon>
    </lineage>
</organism>
<dbReference type="GO" id="GO:0016987">
    <property type="term" value="F:sigma factor activity"/>
    <property type="evidence" value="ECO:0007669"/>
    <property type="project" value="UniProtKB-KW"/>
</dbReference>
<dbReference type="InterPro" id="IPR007627">
    <property type="entry name" value="RNA_pol_sigma70_r2"/>
</dbReference>
<dbReference type="InterPro" id="IPR039425">
    <property type="entry name" value="RNA_pol_sigma-70-like"/>
</dbReference>
<dbReference type="PANTHER" id="PTHR43133:SF8">
    <property type="entry name" value="RNA POLYMERASE SIGMA FACTOR HI_1459-RELATED"/>
    <property type="match status" value="1"/>
</dbReference>
<dbReference type="SUPFAM" id="SSF88946">
    <property type="entry name" value="Sigma2 domain of RNA polymerase sigma factors"/>
    <property type="match status" value="1"/>
</dbReference>
<keyword evidence="9" id="KW-1185">Reference proteome</keyword>
<dbReference type="Pfam" id="PF08281">
    <property type="entry name" value="Sigma70_r4_2"/>
    <property type="match status" value="1"/>
</dbReference>
<dbReference type="OrthoDB" id="9784984at2"/>
<evidence type="ECO:0000259" key="7">
    <source>
        <dbReference type="Pfam" id="PF08281"/>
    </source>
</evidence>
<evidence type="ECO:0000256" key="1">
    <source>
        <dbReference type="ARBA" id="ARBA00010641"/>
    </source>
</evidence>
<comment type="similarity">
    <text evidence="1">Belongs to the sigma-70 factor family. ECF subfamily.</text>
</comment>
<dbReference type="PANTHER" id="PTHR43133">
    <property type="entry name" value="RNA POLYMERASE ECF-TYPE SIGMA FACTO"/>
    <property type="match status" value="1"/>
</dbReference>
<dbReference type="HOGENOM" id="CLU_047691_9_2_0"/>
<dbReference type="STRING" id="981222.Cabther_A1591"/>
<dbReference type="Gene3D" id="1.10.1740.10">
    <property type="match status" value="1"/>
</dbReference>
<dbReference type="RefSeq" id="WP_014100078.1">
    <property type="nucleotide sequence ID" value="NC_016024.1"/>
</dbReference>
<dbReference type="InterPro" id="IPR014284">
    <property type="entry name" value="RNA_pol_sigma-70_dom"/>
</dbReference>
<proteinExistence type="inferred from homology"/>
<dbReference type="InterPro" id="IPR013249">
    <property type="entry name" value="RNA_pol_sigma70_r4_t2"/>
</dbReference>
<feature type="domain" description="RNA polymerase sigma-70 region 2" evidence="6">
    <location>
        <begin position="22"/>
        <end position="87"/>
    </location>
</feature>
<dbReference type="Pfam" id="PF04542">
    <property type="entry name" value="Sigma70_r2"/>
    <property type="match status" value="1"/>
</dbReference>
<evidence type="ECO:0000313" key="9">
    <source>
        <dbReference type="Proteomes" id="UP000006791"/>
    </source>
</evidence>
<dbReference type="KEGG" id="ctm:Cabther_A1591"/>
<accession>G2LJ54</accession>
<keyword evidence="2" id="KW-0805">Transcription regulation</keyword>
<gene>
    <name evidence="8" type="ordered locus">Cabther_A1591</name>
</gene>
<dbReference type="SUPFAM" id="SSF88659">
    <property type="entry name" value="Sigma3 and sigma4 domains of RNA polymerase sigma factors"/>
    <property type="match status" value="1"/>
</dbReference>
<keyword evidence="5" id="KW-0804">Transcription</keyword>
<reference evidence="8 9" key="1">
    <citation type="journal article" date="2012" name="Environ. Microbiol.">
        <title>Complete genome of Candidatus Chloracidobacterium thermophilum, a chlorophyll-based photoheterotroph belonging to the phylum Acidobacteria.</title>
        <authorList>
            <person name="Garcia Costas A.M."/>
            <person name="Liu Z."/>
            <person name="Tomsho L.P."/>
            <person name="Schuster S.C."/>
            <person name="Ward D.M."/>
            <person name="Bryant D.A."/>
        </authorList>
    </citation>
    <scope>NUCLEOTIDE SEQUENCE [LARGE SCALE GENOMIC DNA]</scope>
    <source>
        <strain evidence="8 9">B</strain>
    </source>
</reference>
<evidence type="ECO:0000259" key="6">
    <source>
        <dbReference type="Pfam" id="PF04542"/>
    </source>
</evidence>
<dbReference type="AlphaFoldDB" id="G2LJ54"/>
<dbReference type="GO" id="GO:0006352">
    <property type="term" value="P:DNA-templated transcription initiation"/>
    <property type="evidence" value="ECO:0007669"/>
    <property type="project" value="InterPro"/>
</dbReference>
<dbReference type="GO" id="GO:0003677">
    <property type="term" value="F:DNA binding"/>
    <property type="evidence" value="ECO:0007669"/>
    <property type="project" value="UniProtKB-KW"/>
</dbReference>
<evidence type="ECO:0000313" key="8">
    <source>
        <dbReference type="EMBL" id="AEP12341.1"/>
    </source>
</evidence>
<evidence type="ECO:0000256" key="4">
    <source>
        <dbReference type="ARBA" id="ARBA00023125"/>
    </source>
</evidence>
<evidence type="ECO:0000256" key="2">
    <source>
        <dbReference type="ARBA" id="ARBA00023015"/>
    </source>
</evidence>
<dbReference type="CDD" id="cd06171">
    <property type="entry name" value="Sigma70_r4"/>
    <property type="match status" value="1"/>
</dbReference>